<dbReference type="Gene3D" id="3.90.25.10">
    <property type="entry name" value="UDP-galactose 4-epimerase, domain 1"/>
    <property type="match status" value="1"/>
</dbReference>
<dbReference type="Proteomes" id="UP000196368">
    <property type="component" value="Unassembled WGS sequence"/>
</dbReference>
<dbReference type="InterPro" id="IPR036291">
    <property type="entry name" value="NAD(P)-bd_dom_sf"/>
</dbReference>
<dbReference type="AlphaFoldDB" id="A0A1Y4DQL2"/>
<dbReference type="SUPFAM" id="SSF51735">
    <property type="entry name" value="NAD(P)-binding Rossmann-fold domains"/>
    <property type="match status" value="1"/>
</dbReference>
<evidence type="ECO:0000256" key="3">
    <source>
        <dbReference type="ARBA" id="ARBA00023277"/>
    </source>
</evidence>
<evidence type="ECO:0000256" key="2">
    <source>
        <dbReference type="ARBA" id="ARBA00023235"/>
    </source>
</evidence>
<evidence type="ECO:0000259" key="4">
    <source>
        <dbReference type="Pfam" id="PF01370"/>
    </source>
</evidence>
<dbReference type="PANTHER" id="PTHR43103:SF3">
    <property type="entry name" value="ADP-L-GLYCERO-D-MANNO-HEPTOSE-6-EPIMERASE"/>
    <property type="match status" value="1"/>
</dbReference>
<protein>
    <submittedName>
        <fullName evidence="5">ADP-glyceromanno-heptose 6-epimerase</fullName>
    </submittedName>
</protein>
<dbReference type="OrthoDB" id="9803010at2"/>
<evidence type="ECO:0000256" key="1">
    <source>
        <dbReference type="ARBA" id="ARBA00022857"/>
    </source>
</evidence>
<evidence type="ECO:0000313" key="5">
    <source>
        <dbReference type="EMBL" id="OUO57661.1"/>
    </source>
</evidence>
<sequence length="312" mass="35076">MDAKTKKKYLVTGGAGFIGSNIAKTLEAQGHEVTVMDDFSKNGHFKNLIGFKGDVITADLFEYMPTDMYFDAIFHEAAITDTTVMDQKAMMEQNVEAFKNLLNFAAENEIKKVIYASSAATYGNGPVPNVETQPTHPENVYGFSKVIMDNVARQFAEDNNDMTIIGLRYFNVYGPGEYYKGKMASMVYQLYNQMKAGKRPRVFKYGEQQRDFVYVKDIVKINLCALNNGKETCVYNAATGIPRDYNAIIACLNKELGTNLEPEYIDNPYPFFQLKTQADMTLAKEKLGYEPDYSLEAGIADYVSILEGRNSK</sequence>
<evidence type="ECO:0000313" key="6">
    <source>
        <dbReference type="Proteomes" id="UP000196368"/>
    </source>
</evidence>
<reference evidence="6" key="1">
    <citation type="submission" date="2017-04" db="EMBL/GenBank/DDBJ databases">
        <title>Function of individual gut microbiota members based on whole genome sequencing of pure cultures obtained from chicken caecum.</title>
        <authorList>
            <person name="Medvecky M."/>
            <person name="Cejkova D."/>
            <person name="Polansky O."/>
            <person name="Karasova D."/>
            <person name="Kubasova T."/>
            <person name="Cizek A."/>
            <person name="Rychlik I."/>
        </authorList>
    </citation>
    <scope>NUCLEOTIDE SEQUENCE [LARGE SCALE GENOMIC DNA]</scope>
    <source>
        <strain evidence="6">An273</strain>
    </source>
</reference>
<dbReference type="EMBL" id="NFJD01000001">
    <property type="protein sequence ID" value="OUO57661.1"/>
    <property type="molecule type" value="Genomic_DNA"/>
</dbReference>
<feature type="domain" description="NAD-dependent epimerase/dehydratase" evidence="4">
    <location>
        <begin position="10"/>
        <end position="237"/>
    </location>
</feature>
<dbReference type="GO" id="GO:0050661">
    <property type="term" value="F:NADP binding"/>
    <property type="evidence" value="ECO:0007669"/>
    <property type="project" value="InterPro"/>
</dbReference>
<gene>
    <name evidence="5" type="ORF">B5F75_02485</name>
</gene>
<keyword evidence="2" id="KW-0413">Isomerase</keyword>
<dbReference type="Gene3D" id="3.40.50.720">
    <property type="entry name" value="NAD(P)-binding Rossmann-like Domain"/>
    <property type="match status" value="1"/>
</dbReference>
<dbReference type="GO" id="GO:0005975">
    <property type="term" value="P:carbohydrate metabolic process"/>
    <property type="evidence" value="ECO:0007669"/>
    <property type="project" value="InterPro"/>
</dbReference>
<accession>A0A1Y4DQL2</accession>
<keyword evidence="6" id="KW-1185">Reference proteome</keyword>
<comment type="caution">
    <text evidence="5">The sequence shown here is derived from an EMBL/GenBank/DDBJ whole genome shotgun (WGS) entry which is preliminary data.</text>
</comment>
<keyword evidence="1" id="KW-0521">NADP</keyword>
<dbReference type="InterPro" id="IPR011912">
    <property type="entry name" value="Heptose_epim"/>
</dbReference>
<name>A0A1Y4DQL2_9BACT</name>
<proteinExistence type="predicted"/>
<dbReference type="RefSeq" id="WP_087287415.1">
    <property type="nucleotide sequence ID" value="NZ_NFJD01000001.1"/>
</dbReference>
<dbReference type="PANTHER" id="PTHR43103">
    <property type="entry name" value="NUCLEOSIDE-DIPHOSPHATE-SUGAR EPIMERASE"/>
    <property type="match status" value="1"/>
</dbReference>
<dbReference type="GO" id="GO:0008712">
    <property type="term" value="F:ADP-glyceromanno-heptose 6-epimerase activity"/>
    <property type="evidence" value="ECO:0007669"/>
    <property type="project" value="InterPro"/>
</dbReference>
<organism evidence="5 6">
    <name type="scientific">Candidatus Avelusimicrobium gallicola</name>
    <dbReference type="NCBI Taxonomy" id="2562704"/>
    <lineage>
        <taxon>Bacteria</taxon>
        <taxon>Pseudomonadati</taxon>
        <taxon>Elusimicrobiota</taxon>
        <taxon>Elusimicrobia</taxon>
        <taxon>Elusimicrobiales</taxon>
        <taxon>Elusimicrobiaceae</taxon>
        <taxon>Candidatus Avelusimicrobium</taxon>
    </lineage>
</organism>
<dbReference type="NCBIfam" id="TIGR02197">
    <property type="entry name" value="heptose_epim"/>
    <property type="match status" value="1"/>
</dbReference>
<dbReference type="InterPro" id="IPR001509">
    <property type="entry name" value="Epimerase_deHydtase"/>
</dbReference>
<dbReference type="Pfam" id="PF01370">
    <property type="entry name" value="Epimerase"/>
    <property type="match status" value="1"/>
</dbReference>
<keyword evidence="3" id="KW-0119">Carbohydrate metabolism</keyword>